<evidence type="ECO:0000313" key="6">
    <source>
        <dbReference type="EMBL" id="MDA3731946.1"/>
    </source>
</evidence>
<keyword evidence="5" id="KW-0449">Lipoprotein</keyword>
<dbReference type="EMBL" id="JAQIFT010000043">
    <property type="protein sequence ID" value="MDA3731946.1"/>
    <property type="molecule type" value="Genomic_DNA"/>
</dbReference>
<dbReference type="RefSeq" id="WP_271012252.1">
    <property type="nucleotide sequence ID" value="NZ_JAQIFT010000043.1"/>
</dbReference>
<dbReference type="InterPro" id="IPR006059">
    <property type="entry name" value="SBP"/>
</dbReference>
<sequence length="571" mass="64842">MRMLKKAMCVFLGMSLLIVGCTGCNQKVEQEVGKVTGTEEGVPLTIGLLNLRLTGRDNNEDTLIMDEIEKQLGIDLEGINLDTEKFNLLLASGDLPDILMIYPEYLEQVLQAGYAIPLDDYLDEYGSNISKFEFRNNLMREKYSNGTGKLYFHTPSSGVELPNGPTELYYGYKVRWDLYKEIGMPTISNDEEFIDALKKMKAIYPVTENGEPVYAMSVYNDMGVHGWTIRAMACYGYKGASIGNLHYLIDVRTNEVINNFVDYENNSPFWMDMKFYNTLYKEGLLDPDAFITKSEDLIEKADKGQYLTDGTGWYLGNFYNNNRAEDPDTMKGFITLPAEAGWYGSDFRSGWVNKLYFVTSECKNPEKAVEFIDFINSPDGNRLAYSGIQGTHWDYDESGEPYLFEETLALRSTPEWKNTGIGAWQNIVGISPDNLHPDGSPYSLFSKKEYRVQGLNPIQKDYSEVMGVEYPSQVHQQMVQEGKGYDHSTLNTDIDAVMPTVPSDIKRIMSKCEEVTISYIPAIVQSKTDEEFTKNKDALIAALQKADQQKAWEWFETNWNNSKAEIESLGK</sequence>
<organism evidence="6 7">
    <name type="scientific">Holtiella tumoricola</name>
    <dbReference type="NCBI Taxonomy" id="3018743"/>
    <lineage>
        <taxon>Bacteria</taxon>
        <taxon>Bacillati</taxon>
        <taxon>Bacillota</taxon>
        <taxon>Clostridia</taxon>
        <taxon>Lachnospirales</taxon>
        <taxon>Cellulosilyticaceae</taxon>
        <taxon>Holtiella</taxon>
    </lineage>
</organism>
<evidence type="ECO:0000256" key="4">
    <source>
        <dbReference type="ARBA" id="ARBA00023139"/>
    </source>
</evidence>
<dbReference type="PANTHER" id="PTHR43649:SF33">
    <property type="entry name" value="POLYGALACTURONAN_RHAMNOGALACTURONAN-BINDING PROTEIN YTCQ"/>
    <property type="match status" value="1"/>
</dbReference>
<dbReference type="Gene3D" id="3.40.190.10">
    <property type="entry name" value="Periplasmic binding protein-like II"/>
    <property type="match status" value="2"/>
</dbReference>
<protein>
    <submittedName>
        <fullName evidence="6">Extracellular solute-binding protein</fullName>
    </submittedName>
</protein>
<dbReference type="PANTHER" id="PTHR43649">
    <property type="entry name" value="ARABINOSE-BINDING PROTEIN-RELATED"/>
    <property type="match status" value="1"/>
</dbReference>
<keyword evidence="4" id="KW-0564">Palmitate</keyword>
<dbReference type="PROSITE" id="PS51257">
    <property type="entry name" value="PROKAR_LIPOPROTEIN"/>
    <property type="match status" value="1"/>
</dbReference>
<keyword evidence="1" id="KW-1003">Cell membrane</keyword>
<dbReference type="Pfam" id="PF01547">
    <property type="entry name" value="SBP_bac_1"/>
    <property type="match status" value="1"/>
</dbReference>
<name>A0AA42DN85_9FIRM</name>
<evidence type="ECO:0000256" key="5">
    <source>
        <dbReference type="ARBA" id="ARBA00023288"/>
    </source>
</evidence>
<evidence type="ECO:0000256" key="2">
    <source>
        <dbReference type="ARBA" id="ARBA00022729"/>
    </source>
</evidence>
<accession>A0AA42DN85</accession>
<evidence type="ECO:0000313" key="7">
    <source>
        <dbReference type="Proteomes" id="UP001169242"/>
    </source>
</evidence>
<dbReference type="Proteomes" id="UP001169242">
    <property type="component" value="Unassembled WGS sequence"/>
</dbReference>
<keyword evidence="7" id="KW-1185">Reference proteome</keyword>
<gene>
    <name evidence="6" type="ORF">PBV87_10690</name>
</gene>
<keyword evidence="2" id="KW-0732">Signal</keyword>
<evidence type="ECO:0000256" key="3">
    <source>
        <dbReference type="ARBA" id="ARBA00023136"/>
    </source>
</evidence>
<proteinExistence type="predicted"/>
<reference evidence="6" key="1">
    <citation type="journal article" date="2023" name="Int. J. Syst. Evol. Microbiol.">
        <title>&lt;i&gt;Holtiella tumoricola&lt;/i&gt; gen. nov. sp. nov., isolated from a human clinical sample.</title>
        <authorList>
            <person name="Allen-Vercoe E."/>
            <person name="Daigneault M.C."/>
            <person name="Vancuren S.J."/>
            <person name="Cochrane K."/>
            <person name="O'Neal L.L."/>
            <person name="Sankaranarayanan K."/>
            <person name="Lawson P.A."/>
        </authorList>
    </citation>
    <scope>NUCLEOTIDE SEQUENCE</scope>
    <source>
        <strain evidence="6">CC70A</strain>
    </source>
</reference>
<dbReference type="AlphaFoldDB" id="A0AA42DN85"/>
<dbReference type="InterPro" id="IPR050490">
    <property type="entry name" value="Bact_solute-bd_prot1"/>
</dbReference>
<keyword evidence="3" id="KW-0472">Membrane</keyword>
<dbReference type="SUPFAM" id="SSF53850">
    <property type="entry name" value="Periplasmic binding protein-like II"/>
    <property type="match status" value="1"/>
</dbReference>
<evidence type="ECO:0000256" key="1">
    <source>
        <dbReference type="ARBA" id="ARBA00022475"/>
    </source>
</evidence>
<comment type="caution">
    <text evidence="6">The sequence shown here is derived from an EMBL/GenBank/DDBJ whole genome shotgun (WGS) entry which is preliminary data.</text>
</comment>